<evidence type="ECO:0000313" key="3">
    <source>
        <dbReference type="Proteomes" id="UP000078561"/>
    </source>
</evidence>
<reference evidence="2" key="1">
    <citation type="submission" date="2016-04" db="EMBL/GenBank/DDBJ databases">
        <authorList>
            <person name="Evans L.H."/>
            <person name="Alamgir A."/>
            <person name="Owens N."/>
            <person name="Weber N.D."/>
            <person name="Virtaneva K."/>
            <person name="Barbian K."/>
            <person name="Babar A."/>
            <person name="Rosenke K."/>
        </authorList>
    </citation>
    <scope>NUCLEOTIDE SEQUENCE [LARGE SCALE GENOMIC DNA]</scope>
    <source>
        <strain evidence="2">CBS 101.48</strain>
    </source>
</reference>
<dbReference type="OrthoDB" id="5372507at2759"/>
<feature type="coiled-coil region" evidence="1">
    <location>
        <begin position="122"/>
        <end position="152"/>
    </location>
</feature>
<gene>
    <name evidence="2" type="primary">ABSGL_06432.1 scaffold 8356</name>
</gene>
<organism evidence="2">
    <name type="scientific">Absidia glauca</name>
    <name type="common">Pin mould</name>
    <dbReference type="NCBI Taxonomy" id="4829"/>
    <lineage>
        <taxon>Eukaryota</taxon>
        <taxon>Fungi</taxon>
        <taxon>Fungi incertae sedis</taxon>
        <taxon>Mucoromycota</taxon>
        <taxon>Mucoromycotina</taxon>
        <taxon>Mucoromycetes</taxon>
        <taxon>Mucorales</taxon>
        <taxon>Cunninghamellaceae</taxon>
        <taxon>Absidia</taxon>
    </lineage>
</organism>
<sequence length="223" mass="25292">MMQKANVSHGMTNMDKMVRGWRNFPFLSVCSPNIDHTITSEHAFLRSATDKPQSPLVSDNDLAPASCVALSALSKVASQLGLENTSWSGYQTSLTRGIMDVMDLELEHQDLDELAWTISKQRRSAEQELVGLKELLENLQRQRVEKDEKDIETWRALTVKSEPLTEVKTVEGMTSLRRLEQVTNDHENQLDKVKKQLEQYHDLPCDVQLGSVKVQEKKAAMVK</sequence>
<proteinExistence type="predicted"/>
<protein>
    <submittedName>
        <fullName evidence="2">Uncharacterized protein</fullName>
    </submittedName>
</protein>
<evidence type="ECO:0000313" key="2">
    <source>
        <dbReference type="EMBL" id="SAM00709.1"/>
    </source>
</evidence>
<keyword evidence="3" id="KW-1185">Reference proteome</keyword>
<accession>A0A163KVH0</accession>
<dbReference type="AlphaFoldDB" id="A0A163KVH0"/>
<keyword evidence="1" id="KW-0175">Coiled coil</keyword>
<dbReference type="Proteomes" id="UP000078561">
    <property type="component" value="Unassembled WGS sequence"/>
</dbReference>
<dbReference type="EMBL" id="LT553414">
    <property type="protein sequence ID" value="SAM00709.1"/>
    <property type="molecule type" value="Genomic_DNA"/>
</dbReference>
<dbReference type="InParanoid" id="A0A163KVH0"/>
<evidence type="ECO:0000256" key="1">
    <source>
        <dbReference type="SAM" id="Coils"/>
    </source>
</evidence>
<feature type="coiled-coil region" evidence="1">
    <location>
        <begin position="176"/>
        <end position="203"/>
    </location>
</feature>
<name>A0A163KVH0_ABSGL</name>
<dbReference type="STRING" id="4829.A0A163KVH0"/>